<dbReference type="InterPro" id="IPR036909">
    <property type="entry name" value="Cyt_c-like_dom_sf"/>
</dbReference>
<evidence type="ECO:0000256" key="2">
    <source>
        <dbReference type="ARBA" id="ARBA00022723"/>
    </source>
</evidence>
<evidence type="ECO:0000313" key="6">
    <source>
        <dbReference type="EMBL" id="VAW01459.1"/>
    </source>
</evidence>
<protein>
    <recommendedName>
        <fullName evidence="5">Cytochrome c domain-containing protein</fullName>
    </recommendedName>
</protein>
<sequence>MAKIDRTTYKQTTLGQKQEPDHMKLFAKFIPLAFGSVLATTSAMLLTSSTTAQGAAHAVVPAFSPLAAEGQAVFNATCAQCHGQNGLGSKKGPPLLHTIYNPGHHGDGAFFRAVKKGVPQHHWSFGNMAPLSGVSDYQISAIVRFVRELQEANGIVYKKHVM</sequence>
<keyword evidence="4" id="KW-0812">Transmembrane</keyword>
<evidence type="ECO:0000256" key="3">
    <source>
        <dbReference type="ARBA" id="ARBA00023004"/>
    </source>
</evidence>
<keyword evidence="2" id="KW-0479">Metal-binding</keyword>
<feature type="transmembrane region" description="Helical" evidence="4">
    <location>
        <begin position="25"/>
        <end position="46"/>
    </location>
</feature>
<name>A0A3B0SL68_9ZZZZ</name>
<evidence type="ECO:0000256" key="4">
    <source>
        <dbReference type="SAM" id="Phobius"/>
    </source>
</evidence>
<reference evidence="6" key="1">
    <citation type="submission" date="2018-06" db="EMBL/GenBank/DDBJ databases">
        <authorList>
            <person name="Zhirakovskaya E."/>
        </authorList>
    </citation>
    <scope>NUCLEOTIDE SEQUENCE</scope>
</reference>
<dbReference type="SUPFAM" id="SSF46626">
    <property type="entry name" value="Cytochrome c"/>
    <property type="match status" value="1"/>
</dbReference>
<evidence type="ECO:0000256" key="1">
    <source>
        <dbReference type="ARBA" id="ARBA00022617"/>
    </source>
</evidence>
<proteinExistence type="predicted"/>
<dbReference type="PROSITE" id="PS51007">
    <property type="entry name" value="CYTC"/>
    <property type="match status" value="1"/>
</dbReference>
<gene>
    <name evidence="6" type="ORF">MNBD_ALPHA08-325</name>
</gene>
<dbReference type="GO" id="GO:0046872">
    <property type="term" value="F:metal ion binding"/>
    <property type="evidence" value="ECO:0007669"/>
    <property type="project" value="UniProtKB-KW"/>
</dbReference>
<dbReference type="GO" id="GO:0009055">
    <property type="term" value="F:electron transfer activity"/>
    <property type="evidence" value="ECO:0007669"/>
    <property type="project" value="InterPro"/>
</dbReference>
<dbReference type="AlphaFoldDB" id="A0A3B0SL68"/>
<evidence type="ECO:0000259" key="5">
    <source>
        <dbReference type="PROSITE" id="PS51007"/>
    </source>
</evidence>
<keyword evidence="4" id="KW-0472">Membrane</keyword>
<accession>A0A3B0SL68</accession>
<organism evidence="6">
    <name type="scientific">hydrothermal vent metagenome</name>
    <dbReference type="NCBI Taxonomy" id="652676"/>
    <lineage>
        <taxon>unclassified sequences</taxon>
        <taxon>metagenomes</taxon>
        <taxon>ecological metagenomes</taxon>
    </lineage>
</organism>
<keyword evidence="3" id="KW-0408">Iron</keyword>
<dbReference type="GO" id="GO:0020037">
    <property type="term" value="F:heme binding"/>
    <property type="evidence" value="ECO:0007669"/>
    <property type="project" value="InterPro"/>
</dbReference>
<dbReference type="EMBL" id="UOEC01000186">
    <property type="protein sequence ID" value="VAW01459.1"/>
    <property type="molecule type" value="Genomic_DNA"/>
</dbReference>
<keyword evidence="4" id="KW-1133">Transmembrane helix</keyword>
<feature type="domain" description="Cytochrome c" evidence="5">
    <location>
        <begin position="65"/>
        <end position="150"/>
    </location>
</feature>
<dbReference type="Gene3D" id="1.10.760.10">
    <property type="entry name" value="Cytochrome c-like domain"/>
    <property type="match status" value="1"/>
</dbReference>
<keyword evidence="1" id="KW-0349">Heme</keyword>
<dbReference type="InterPro" id="IPR009056">
    <property type="entry name" value="Cyt_c-like_dom"/>
</dbReference>
<dbReference type="Pfam" id="PF00034">
    <property type="entry name" value="Cytochrom_C"/>
    <property type="match status" value="1"/>
</dbReference>